<name>A0A0U1L2E0_9FIRM</name>
<feature type="region of interest" description="Disordered" evidence="1">
    <location>
        <begin position="28"/>
        <end position="102"/>
    </location>
</feature>
<dbReference type="RefSeq" id="WP_021171485.1">
    <property type="nucleotide sequence ID" value="NZ_CTRP01000013.1"/>
</dbReference>
<accession>A0A0U1L2E0</accession>
<keyword evidence="2" id="KW-0732">Signal</keyword>
<reference evidence="4" key="1">
    <citation type="submission" date="2015-03" db="EMBL/GenBank/DDBJ databases">
        <authorList>
            <person name="Nijsse Bart"/>
        </authorList>
    </citation>
    <scope>NUCLEOTIDE SEQUENCE [LARGE SCALE GENOMIC DNA]</scope>
</reference>
<dbReference type="EMBL" id="CTRP01000013">
    <property type="protein sequence ID" value="CQR73519.1"/>
    <property type="molecule type" value="Genomic_DNA"/>
</dbReference>
<evidence type="ECO:0000256" key="1">
    <source>
        <dbReference type="SAM" id="MobiDB-lite"/>
    </source>
</evidence>
<organism evidence="3 4">
    <name type="scientific">Sporomusa ovata</name>
    <dbReference type="NCBI Taxonomy" id="2378"/>
    <lineage>
        <taxon>Bacteria</taxon>
        <taxon>Bacillati</taxon>
        <taxon>Bacillota</taxon>
        <taxon>Negativicutes</taxon>
        <taxon>Selenomonadales</taxon>
        <taxon>Sporomusaceae</taxon>
        <taxon>Sporomusa</taxon>
    </lineage>
</organism>
<protein>
    <submittedName>
        <fullName evidence="3">Uncharacterized protein</fullName>
    </submittedName>
</protein>
<proteinExistence type="predicted"/>
<dbReference type="Proteomes" id="UP000049855">
    <property type="component" value="Unassembled WGS sequence"/>
</dbReference>
<gene>
    <name evidence="3" type="ORF">SpAn4DRAFT_5180</name>
</gene>
<dbReference type="AlphaFoldDB" id="A0A0U1L2E0"/>
<feature type="compositionally biased region" description="Basic and acidic residues" evidence="1">
    <location>
        <begin position="44"/>
        <end position="102"/>
    </location>
</feature>
<evidence type="ECO:0000313" key="3">
    <source>
        <dbReference type="EMBL" id="CQR73519.1"/>
    </source>
</evidence>
<feature type="signal peptide" evidence="2">
    <location>
        <begin position="1"/>
        <end position="28"/>
    </location>
</feature>
<evidence type="ECO:0000256" key="2">
    <source>
        <dbReference type="SAM" id="SignalP"/>
    </source>
</evidence>
<feature type="chain" id="PRO_5006710722" evidence="2">
    <location>
        <begin position="29"/>
        <end position="120"/>
    </location>
</feature>
<evidence type="ECO:0000313" key="4">
    <source>
        <dbReference type="Proteomes" id="UP000049855"/>
    </source>
</evidence>
<keyword evidence="4" id="KW-1185">Reference proteome</keyword>
<sequence length="120" mass="14068">MKIVAQKVIIYSMLGLMQVGMFSSVAAAAPGPLHNSGSQQIVQLDRHDGHDNRDNDRRRQHDERMRQENERHKREMRRHPNEGRRAWRERQERERERHDRELREIGALLLGIAIGSASND</sequence>